<feature type="compositionally biased region" description="Basic and acidic residues" evidence="1">
    <location>
        <begin position="43"/>
        <end position="52"/>
    </location>
</feature>
<keyword evidence="3" id="KW-1185">Reference proteome</keyword>
<organism evidence="2 3">
    <name type="scientific">Bos mutus</name>
    <name type="common">wild yak</name>
    <dbReference type="NCBI Taxonomy" id="72004"/>
    <lineage>
        <taxon>Eukaryota</taxon>
        <taxon>Metazoa</taxon>
        <taxon>Chordata</taxon>
        <taxon>Craniata</taxon>
        <taxon>Vertebrata</taxon>
        <taxon>Euteleostomi</taxon>
        <taxon>Mammalia</taxon>
        <taxon>Eutheria</taxon>
        <taxon>Laurasiatheria</taxon>
        <taxon>Artiodactyla</taxon>
        <taxon>Ruminantia</taxon>
        <taxon>Pecora</taxon>
        <taxon>Bovidae</taxon>
        <taxon>Bovinae</taxon>
        <taxon>Bos</taxon>
    </lineage>
</organism>
<evidence type="ECO:0000256" key="1">
    <source>
        <dbReference type="SAM" id="MobiDB-lite"/>
    </source>
</evidence>
<comment type="caution">
    <text evidence="2">The sequence shown here is derived from an EMBL/GenBank/DDBJ whole genome shotgun (WGS) entry which is preliminary data.</text>
</comment>
<feature type="compositionally biased region" description="Acidic residues" evidence="1">
    <location>
        <begin position="33"/>
        <end position="42"/>
    </location>
</feature>
<accession>A0A6B0RPM9</accession>
<dbReference type="AlphaFoldDB" id="A0A6B0RPM9"/>
<name>A0A6B0RPM9_9CETA</name>
<feature type="region of interest" description="Disordered" evidence="1">
    <location>
        <begin position="30"/>
        <end position="97"/>
    </location>
</feature>
<dbReference type="EMBL" id="VBQZ03000075">
    <property type="protein sequence ID" value="MXQ91825.1"/>
    <property type="molecule type" value="Genomic_DNA"/>
</dbReference>
<evidence type="ECO:0000313" key="2">
    <source>
        <dbReference type="EMBL" id="MXQ91825.1"/>
    </source>
</evidence>
<protein>
    <submittedName>
        <fullName evidence="2">Uncharacterized protein</fullName>
    </submittedName>
</protein>
<evidence type="ECO:0000313" key="3">
    <source>
        <dbReference type="Proteomes" id="UP000322234"/>
    </source>
</evidence>
<reference evidence="2" key="1">
    <citation type="submission" date="2019-10" db="EMBL/GenBank/DDBJ databases">
        <title>The sequence and de novo assembly of the wild yak genome.</title>
        <authorList>
            <person name="Liu Y."/>
        </authorList>
    </citation>
    <scope>NUCLEOTIDE SEQUENCE [LARGE SCALE GENOMIC DNA]</scope>
    <source>
        <strain evidence="2">WY2019</strain>
    </source>
</reference>
<dbReference type="Proteomes" id="UP000322234">
    <property type="component" value="Unassembled WGS sequence"/>
</dbReference>
<gene>
    <name evidence="2" type="ORF">E5288_WYG019800</name>
</gene>
<proteinExistence type="predicted"/>
<sequence length="180" mass="19702">MSSDRGLPVTQGPRGQSFWVFLTRLFCSPGPDDAPDGGEGEDEYKKKEERGQKPYLPEGLLTAWSDSSAPLPTGPFRPSIQDRDPAQGSPADFRSHPRDVLQEFLAASKLLKLTPQHHLVFKGRYVSENPGIAVSGHDSITSGSVATGERPHLAKQHGFAGRCRSSIAECLLERNKHTKQ</sequence>